<dbReference type="PANTHER" id="PTHR33408">
    <property type="entry name" value="TRANSPOSASE"/>
    <property type="match status" value="1"/>
</dbReference>
<dbReference type="PANTHER" id="PTHR33408:SF2">
    <property type="entry name" value="TRANSPOSASE DDE DOMAIN-CONTAINING PROTEIN"/>
    <property type="match status" value="1"/>
</dbReference>
<proteinExistence type="predicted"/>
<sequence>MEKLRESGERQLAEVDEYARLLSKNGQSVAGYNVQTAVDEKNKLLVACEVTNEGNDLRQLEPMAKNAKQVLEVETLEAVADTGYFNVQHIKACIEAGITPYVPEPNKTNQARLQGRFAREDFHYKAELDIYECPARQTLKRIRTYDRNGKRVFGYASQASVCAQCSFKSHCLPPKTPYRRIHRWEYEHIVDAHRKRMSQQGGKKMRQRAALAEHPFGTLKQWCGGSHFLLRGKEKVSTEMALLMLSYNIKRVLN</sequence>
<evidence type="ECO:0000313" key="2">
    <source>
        <dbReference type="EMBL" id="GAF73392.1"/>
    </source>
</evidence>
<dbReference type="GO" id="GO:0003677">
    <property type="term" value="F:DNA binding"/>
    <property type="evidence" value="ECO:0007669"/>
    <property type="project" value="InterPro"/>
</dbReference>
<dbReference type="EMBL" id="BARS01006768">
    <property type="protein sequence ID" value="GAF73392.1"/>
    <property type="molecule type" value="Genomic_DNA"/>
</dbReference>
<protein>
    <recommendedName>
        <fullName evidence="1">Transposase IS4-like domain-containing protein</fullName>
    </recommendedName>
</protein>
<dbReference type="Pfam" id="PF01609">
    <property type="entry name" value="DDE_Tnp_1"/>
    <property type="match status" value="1"/>
</dbReference>
<dbReference type="GO" id="GO:0004803">
    <property type="term" value="F:transposase activity"/>
    <property type="evidence" value="ECO:0007669"/>
    <property type="project" value="InterPro"/>
</dbReference>
<feature type="non-terminal residue" evidence="2">
    <location>
        <position position="254"/>
    </location>
</feature>
<comment type="caution">
    <text evidence="2">The sequence shown here is derived from an EMBL/GenBank/DDBJ whole genome shotgun (WGS) entry which is preliminary data.</text>
</comment>
<gene>
    <name evidence="2" type="ORF">S01H1_13125</name>
</gene>
<accession>X0SBU4</accession>
<dbReference type="GO" id="GO:0006313">
    <property type="term" value="P:DNA transposition"/>
    <property type="evidence" value="ECO:0007669"/>
    <property type="project" value="InterPro"/>
</dbReference>
<reference evidence="2" key="1">
    <citation type="journal article" date="2014" name="Front. Microbiol.">
        <title>High frequency of phylogenetically diverse reductive dehalogenase-homologous genes in deep subseafloor sedimentary metagenomes.</title>
        <authorList>
            <person name="Kawai M."/>
            <person name="Futagami T."/>
            <person name="Toyoda A."/>
            <person name="Takaki Y."/>
            <person name="Nishi S."/>
            <person name="Hori S."/>
            <person name="Arai W."/>
            <person name="Tsubouchi T."/>
            <person name="Morono Y."/>
            <person name="Uchiyama I."/>
            <person name="Ito T."/>
            <person name="Fujiyama A."/>
            <person name="Inagaki F."/>
            <person name="Takami H."/>
        </authorList>
    </citation>
    <scope>NUCLEOTIDE SEQUENCE</scope>
    <source>
        <strain evidence="2">Expedition CK06-06</strain>
    </source>
</reference>
<name>X0SBU4_9ZZZZ</name>
<dbReference type="InterPro" id="IPR002559">
    <property type="entry name" value="Transposase_11"/>
</dbReference>
<organism evidence="2">
    <name type="scientific">marine sediment metagenome</name>
    <dbReference type="NCBI Taxonomy" id="412755"/>
    <lineage>
        <taxon>unclassified sequences</taxon>
        <taxon>metagenomes</taxon>
        <taxon>ecological metagenomes</taxon>
    </lineage>
</organism>
<feature type="domain" description="Transposase IS4-like" evidence="1">
    <location>
        <begin position="22"/>
        <end position="249"/>
    </location>
</feature>
<dbReference type="AlphaFoldDB" id="X0SBU4"/>
<evidence type="ECO:0000259" key="1">
    <source>
        <dbReference type="Pfam" id="PF01609"/>
    </source>
</evidence>